<dbReference type="AlphaFoldDB" id="A2CC60"/>
<dbReference type="BioCyc" id="PMAR59922:G1G80-2053-MONOMER"/>
<dbReference type="InterPro" id="IPR038488">
    <property type="entry name" value="Integrase_DNA-bd_sf"/>
</dbReference>
<evidence type="ECO:0000313" key="3">
    <source>
        <dbReference type="Proteomes" id="UP000002274"/>
    </source>
</evidence>
<feature type="compositionally biased region" description="Basic and acidic residues" evidence="1">
    <location>
        <begin position="83"/>
        <end position="92"/>
    </location>
</feature>
<name>A2CC60_PROM3</name>
<accession>A2CC60</accession>
<dbReference type="Gene3D" id="3.30.160.390">
    <property type="entry name" value="Integrase, DNA-binding domain"/>
    <property type="match status" value="1"/>
</dbReference>
<feature type="region of interest" description="Disordered" evidence="1">
    <location>
        <begin position="83"/>
        <end position="106"/>
    </location>
</feature>
<proteinExistence type="predicted"/>
<evidence type="ECO:0000256" key="1">
    <source>
        <dbReference type="SAM" id="MobiDB-lite"/>
    </source>
</evidence>
<organism evidence="2 3">
    <name type="scientific">Prochlorococcus marinus (strain MIT 9303)</name>
    <dbReference type="NCBI Taxonomy" id="59922"/>
    <lineage>
        <taxon>Bacteria</taxon>
        <taxon>Bacillati</taxon>
        <taxon>Cyanobacteriota</taxon>
        <taxon>Cyanophyceae</taxon>
        <taxon>Synechococcales</taxon>
        <taxon>Prochlorococcaceae</taxon>
        <taxon>Prochlorococcus</taxon>
    </lineage>
</organism>
<dbReference type="Proteomes" id="UP000002274">
    <property type="component" value="Chromosome"/>
</dbReference>
<dbReference type="RefSeq" id="WP_011826934.1">
    <property type="nucleotide sequence ID" value="NC_008820.1"/>
</dbReference>
<protein>
    <submittedName>
        <fullName evidence="2">Uncharacterized protein</fullName>
    </submittedName>
</protein>
<sequence length="206" mass="22819">MPLSDSEIKTLEAGPKRRDVGARNSLFLVVESVGRGRVKSLLGITRFPPGGGGRRVEVRIGPYGRGPGKWTLKTARAELERIRTWSRDKGRDPLSGPRGDTPSKTLQDGIDGFLDIKWSLKEFTLTNYRRQLQNQVNDGTESRLPIGTTVLLFGAKAWTVHVQPRGMGLPPLRTPPAIKGRHERLSLLQLLPATPQFYCLPISAFS</sequence>
<dbReference type="HOGENOM" id="CLU_1330975_0_0_3"/>
<dbReference type="EMBL" id="CP000554">
    <property type="protein sequence ID" value="ABM79070.1"/>
    <property type="molecule type" value="Genomic_DNA"/>
</dbReference>
<gene>
    <name evidence="2" type="ordered locus">P9303_23351</name>
</gene>
<dbReference type="KEGG" id="pmf:P9303_23351"/>
<reference evidence="2 3" key="1">
    <citation type="journal article" date="2007" name="PLoS Genet.">
        <title>Patterns and implications of gene gain and loss in the evolution of Prochlorococcus.</title>
        <authorList>
            <person name="Kettler G.C."/>
            <person name="Martiny A.C."/>
            <person name="Huang K."/>
            <person name="Zucker J."/>
            <person name="Coleman M.L."/>
            <person name="Rodrigue S."/>
            <person name="Chen F."/>
            <person name="Lapidus A."/>
            <person name="Ferriera S."/>
            <person name="Johnson J."/>
            <person name="Steglich C."/>
            <person name="Church G.M."/>
            <person name="Richardson P."/>
            <person name="Chisholm S.W."/>
        </authorList>
    </citation>
    <scope>NUCLEOTIDE SEQUENCE [LARGE SCALE GENOMIC DNA]</scope>
    <source>
        <strain evidence="2 3">MIT 9303</strain>
    </source>
</reference>
<evidence type="ECO:0000313" key="2">
    <source>
        <dbReference type="EMBL" id="ABM79070.1"/>
    </source>
</evidence>